<reference evidence="2" key="2">
    <citation type="submission" date="2022-01" db="EMBL/GenBank/DDBJ databases">
        <authorList>
            <person name="Yamashiro T."/>
            <person name="Shiraishi A."/>
            <person name="Satake H."/>
            <person name="Nakayama K."/>
        </authorList>
    </citation>
    <scope>NUCLEOTIDE SEQUENCE</scope>
</reference>
<protein>
    <submittedName>
        <fullName evidence="2">Reverse transcriptase domain-containing protein</fullName>
    </submittedName>
</protein>
<dbReference type="PANTHER" id="PTHR47266">
    <property type="entry name" value="ENDONUCLEASE-RELATED"/>
    <property type="match status" value="1"/>
</dbReference>
<sequence>MTAHRQDDQALARDSPRPPVIRIISYGASAQPHLSYEPTSCKIPHRPNITPFGRKWPLSPVRPHCFLALDDDTTSPKLNPTYILIRRGPSQPTKHYLTNAPPTPLPHKEIVHQQPKKTNFEICSHSPSSPPAYHPQTSGQVEVSNRGLKRILERTIGEKRASWSDKLDESTMAFRTAYKTPIGCTALQAVYRKACQLPIELSTKAYWALKQANFDLSTAGDHRKVQLNELNELRDHAYENSLIYKEKTKRIHDSKIKNRVTGQAERPLNQRYRGRQPMLSEVEIDFPDCEDSRFLSIRSPSFKSLSFI</sequence>
<organism evidence="2 3">
    <name type="scientific">Tanacetum coccineum</name>
    <dbReference type="NCBI Taxonomy" id="301880"/>
    <lineage>
        <taxon>Eukaryota</taxon>
        <taxon>Viridiplantae</taxon>
        <taxon>Streptophyta</taxon>
        <taxon>Embryophyta</taxon>
        <taxon>Tracheophyta</taxon>
        <taxon>Spermatophyta</taxon>
        <taxon>Magnoliopsida</taxon>
        <taxon>eudicotyledons</taxon>
        <taxon>Gunneridae</taxon>
        <taxon>Pentapetalae</taxon>
        <taxon>asterids</taxon>
        <taxon>campanulids</taxon>
        <taxon>Asterales</taxon>
        <taxon>Asteraceae</taxon>
        <taxon>Asteroideae</taxon>
        <taxon>Anthemideae</taxon>
        <taxon>Anthemidinae</taxon>
        <taxon>Tanacetum</taxon>
    </lineage>
</organism>
<keyword evidence="2" id="KW-0548">Nucleotidyltransferase</keyword>
<dbReference type="EMBL" id="BQNB010018118">
    <property type="protein sequence ID" value="GJT70866.1"/>
    <property type="molecule type" value="Genomic_DNA"/>
</dbReference>
<evidence type="ECO:0000256" key="1">
    <source>
        <dbReference type="SAM" id="MobiDB-lite"/>
    </source>
</evidence>
<dbReference type="InterPro" id="IPR052160">
    <property type="entry name" value="Gypsy_RT_Integrase-like"/>
</dbReference>
<comment type="caution">
    <text evidence="2">The sequence shown here is derived from an EMBL/GenBank/DDBJ whole genome shotgun (WGS) entry which is preliminary data.</text>
</comment>
<evidence type="ECO:0000313" key="3">
    <source>
        <dbReference type="Proteomes" id="UP001151760"/>
    </source>
</evidence>
<keyword evidence="3" id="KW-1185">Reference proteome</keyword>
<feature type="region of interest" description="Disordered" evidence="1">
    <location>
        <begin position="123"/>
        <end position="143"/>
    </location>
</feature>
<gene>
    <name evidence="2" type="ORF">Tco_1030152</name>
</gene>
<evidence type="ECO:0000313" key="2">
    <source>
        <dbReference type="EMBL" id="GJT70866.1"/>
    </source>
</evidence>
<dbReference type="Gene3D" id="3.30.420.10">
    <property type="entry name" value="Ribonuclease H-like superfamily/Ribonuclease H"/>
    <property type="match status" value="1"/>
</dbReference>
<keyword evidence="2" id="KW-0695">RNA-directed DNA polymerase</keyword>
<dbReference type="SUPFAM" id="SSF53098">
    <property type="entry name" value="Ribonuclease H-like"/>
    <property type="match status" value="1"/>
</dbReference>
<dbReference type="GO" id="GO:0003964">
    <property type="term" value="F:RNA-directed DNA polymerase activity"/>
    <property type="evidence" value="ECO:0007669"/>
    <property type="project" value="UniProtKB-KW"/>
</dbReference>
<keyword evidence="2" id="KW-0808">Transferase</keyword>
<reference evidence="2" key="1">
    <citation type="journal article" date="2022" name="Int. J. Mol. Sci.">
        <title>Draft Genome of Tanacetum Coccineum: Genomic Comparison of Closely Related Tanacetum-Family Plants.</title>
        <authorList>
            <person name="Yamashiro T."/>
            <person name="Shiraishi A."/>
            <person name="Nakayama K."/>
            <person name="Satake H."/>
        </authorList>
    </citation>
    <scope>NUCLEOTIDE SEQUENCE</scope>
</reference>
<name>A0ABQ5G5Q1_9ASTR</name>
<accession>A0ABQ5G5Q1</accession>
<dbReference type="InterPro" id="IPR036397">
    <property type="entry name" value="RNaseH_sf"/>
</dbReference>
<proteinExistence type="predicted"/>
<dbReference type="InterPro" id="IPR012337">
    <property type="entry name" value="RNaseH-like_sf"/>
</dbReference>
<dbReference type="Proteomes" id="UP001151760">
    <property type="component" value="Unassembled WGS sequence"/>
</dbReference>